<evidence type="ECO:0000313" key="3">
    <source>
        <dbReference type="EMBL" id="KPI40999.1"/>
    </source>
</evidence>
<feature type="domain" description="DUF8004" evidence="2">
    <location>
        <begin position="348"/>
        <end position="441"/>
    </location>
</feature>
<dbReference type="EMBL" id="LFJN01000010">
    <property type="protein sequence ID" value="KPI40999.1"/>
    <property type="molecule type" value="Genomic_DNA"/>
</dbReference>
<evidence type="ECO:0000313" key="4">
    <source>
        <dbReference type="Proteomes" id="UP000038010"/>
    </source>
</evidence>
<comment type="caution">
    <text evidence="3">The sequence shown here is derived from an EMBL/GenBank/DDBJ whole genome shotgun (WGS) entry which is preliminary data.</text>
</comment>
<name>A0A0N0NN60_9EURO</name>
<keyword evidence="4" id="KW-1185">Reference proteome</keyword>
<protein>
    <recommendedName>
        <fullName evidence="2">DUF8004 domain-containing protein</fullName>
    </recommendedName>
</protein>
<dbReference type="InterPro" id="IPR058317">
    <property type="entry name" value="DUF8004"/>
</dbReference>
<dbReference type="PANTHER" id="PTHR39601:SF2">
    <property type="entry name" value="CHORIOGENIN HMINOR"/>
    <property type="match status" value="1"/>
</dbReference>
<reference evidence="3 4" key="1">
    <citation type="submission" date="2015-06" db="EMBL/GenBank/DDBJ databases">
        <title>Draft genome of the ant-associated black yeast Phialophora attae CBS 131958.</title>
        <authorList>
            <person name="Moreno L.F."/>
            <person name="Stielow B.J."/>
            <person name="de Hoog S."/>
            <person name="Vicente V.A."/>
            <person name="Weiss V.A."/>
            <person name="de Vries M."/>
            <person name="Cruz L.M."/>
            <person name="Souza E.M."/>
        </authorList>
    </citation>
    <scope>NUCLEOTIDE SEQUENCE [LARGE SCALE GENOMIC DNA]</scope>
    <source>
        <strain evidence="3 4">CBS 131958</strain>
    </source>
</reference>
<evidence type="ECO:0000259" key="2">
    <source>
        <dbReference type="Pfam" id="PF26013"/>
    </source>
</evidence>
<feature type="compositionally biased region" description="Low complexity" evidence="1">
    <location>
        <begin position="78"/>
        <end position="100"/>
    </location>
</feature>
<feature type="compositionally biased region" description="Polar residues" evidence="1">
    <location>
        <begin position="834"/>
        <end position="843"/>
    </location>
</feature>
<dbReference type="Proteomes" id="UP000038010">
    <property type="component" value="Unassembled WGS sequence"/>
</dbReference>
<feature type="region of interest" description="Disordered" evidence="1">
    <location>
        <begin position="1"/>
        <end position="141"/>
    </location>
</feature>
<dbReference type="RefSeq" id="XP_018000962.1">
    <property type="nucleotide sequence ID" value="XM_018148428.1"/>
</dbReference>
<evidence type="ECO:0000256" key="1">
    <source>
        <dbReference type="SAM" id="MobiDB-lite"/>
    </source>
</evidence>
<proteinExistence type="predicted"/>
<dbReference type="AlphaFoldDB" id="A0A0N0NN60"/>
<dbReference type="STRING" id="1664694.A0A0N0NN60"/>
<dbReference type="VEuPathDB" id="FungiDB:AB675_8015"/>
<dbReference type="GeneID" id="28740308"/>
<organism evidence="3 4">
    <name type="scientific">Cyphellophora attinorum</name>
    <dbReference type="NCBI Taxonomy" id="1664694"/>
    <lineage>
        <taxon>Eukaryota</taxon>
        <taxon>Fungi</taxon>
        <taxon>Dikarya</taxon>
        <taxon>Ascomycota</taxon>
        <taxon>Pezizomycotina</taxon>
        <taxon>Eurotiomycetes</taxon>
        <taxon>Chaetothyriomycetidae</taxon>
        <taxon>Chaetothyriales</taxon>
        <taxon>Cyphellophoraceae</taxon>
        <taxon>Cyphellophora</taxon>
    </lineage>
</organism>
<gene>
    <name evidence="3" type="ORF">AB675_8015</name>
</gene>
<feature type="region of interest" description="Disordered" evidence="1">
    <location>
        <begin position="758"/>
        <end position="861"/>
    </location>
</feature>
<dbReference type="PANTHER" id="PTHR39601">
    <property type="entry name" value="CHORIOGENIN HMINOR"/>
    <property type="match status" value="1"/>
</dbReference>
<feature type="compositionally biased region" description="Low complexity" evidence="1">
    <location>
        <begin position="805"/>
        <end position="819"/>
    </location>
</feature>
<feature type="compositionally biased region" description="Polar residues" evidence="1">
    <location>
        <begin position="781"/>
        <end position="790"/>
    </location>
</feature>
<accession>A0A0N0NN60</accession>
<dbReference type="Pfam" id="PF26013">
    <property type="entry name" value="DUF8004"/>
    <property type="match status" value="1"/>
</dbReference>
<sequence>MAKRLSKVFSLAKDDHSTDQQHAIPKAATHPSLAPPARLHKTLPPSPSKPQLPNATLPDLPITPLQPPPLLTGDGMFRPPSSAGSGSRPPSQSSVRSRPQTPTFAITPVDGDSPGRPTTPGSATKLNKRTSWLPGKASKGAKEDIRQSHAWIAGLPDHVPYDLNALTSGERVIDLWDAQGDTTLYLFPQGSRKGPSFKISSSLFEESAALKLLRLEAAAASTQTRGLQQQFSHMSMHTGPHEYYRGTPVDQNGWSHGDGYQPHQEEVHLYLPLEFDADMSGTDSRPHGDDVELLVLYRNFFAFLQGGALVATARQTSLYAIFMGISSILKRFRFSNADGSTWGDVATQSFSRYCQELRLADVRASREKTIEALVLGEQLRFWPMYNEGFVHAAGRLDDIKRIKTPKYQQVGPVTMNRLERASLDIEQRLLVVRNKLETFDFPSMFAGVANSQTATEAKLVRFKTWKAAFLDLRKFTISYYKRKYGAWPPKASSKKNNFEESGLNRRLLQEVYNDFTDLYDMLADKRNLTTRTTDMAPLDESAVADDVNESIQHAIRRVESEYDRATPPVMPPIPFDVPTIPGFKQSFNRTHVVASKSANSVRRLKDNEVTEVLLGSYNRDQITSNVFIQEFIEYERRSNQGNTIDELVDSRCGKWLFMYAVLQSLPMMVVDARDIQFKDGVEYFLCIAPRGGRPWMKEDTSQSRAWTNIPSGGGMVSLPADMIDHSVEGIYRRSHCWEIATKWATELGVDPARTNATLLGGLPPPPALNTSSLTGHDGFRTSYSAHSSPAGSPLLKPTSAHPDGGRLSTLSSRSSGGASHEYPASATTDRSRPNSEYNPTITFDQILAGTPTDGKKRKSKK</sequence>
<dbReference type="OrthoDB" id="5300331at2759"/>